<accession>A0A5E4PQP3</accession>
<protein>
    <recommendedName>
        <fullName evidence="2">Fibronectin type-III domain-containing protein</fullName>
    </recommendedName>
</protein>
<dbReference type="InterPro" id="IPR013783">
    <property type="entry name" value="Ig-like_fold"/>
</dbReference>
<dbReference type="InterPro" id="IPR003961">
    <property type="entry name" value="FN3_dom"/>
</dbReference>
<evidence type="ECO:0000259" key="2">
    <source>
        <dbReference type="PROSITE" id="PS50853"/>
    </source>
</evidence>
<feature type="region of interest" description="Disordered" evidence="1">
    <location>
        <begin position="93"/>
        <end position="129"/>
    </location>
</feature>
<organism evidence="3 4">
    <name type="scientific">Leptidea sinapis</name>
    <dbReference type="NCBI Taxonomy" id="189913"/>
    <lineage>
        <taxon>Eukaryota</taxon>
        <taxon>Metazoa</taxon>
        <taxon>Ecdysozoa</taxon>
        <taxon>Arthropoda</taxon>
        <taxon>Hexapoda</taxon>
        <taxon>Insecta</taxon>
        <taxon>Pterygota</taxon>
        <taxon>Neoptera</taxon>
        <taxon>Endopterygota</taxon>
        <taxon>Lepidoptera</taxon>
        <taxon>Glossata</taxon>
        <taxon>Ditrysia</taxon>
        <taxon>Papilionoidea</taxon>
        <taxon>Pieridae</taxon>
        <taxon>Dismorphiinae</taxon>
        <taxon>Leptidea</taxon>
    </lineage>
</organism>
<dbReference type="InterPro" id="IPR050713">
    <property type="entry name" value="RTP_Phos/Ushers"/>
</dbReference>
<evidence type="ECO:0000313" key="4">
    <source>
        <dbReference type="Proteomes" id="UP000324832"/>
    </source>
</evidence>
<dbReference type="EMBL" id="FZQP02000301">
    <property type="protein sequence ID" value="VVC88348.1"/>
    <property type="molecule type" value="Genomic_DNA"/>
</dbReference>
<evidence type="ECO:0000313" key="3">
    <source>
        <dbReference type="EMBL" id="VVC88348.1"/>
    </source>
</evidence>
<feature type="region of interest" description="Disordered" evidence="1">
    <location>
        <begin position="170"/>
        <end position="189"/>
    </location>
</feature>
<feature type="domain" description="Fibronectin type-III" evidence="2">
    <location>
        <begin position="179"/>
        <end position="273"/>
    </location>
</feature>
<dbReference type="Gene3D" id="2.60.40.10">
    <property type="entry name" value="Immunoglobulins"/>
    <property type="match status" value="4"/>
</dbReference>
<feature type="region of interest" description="Disordered" evidence="1">
    <location>
        <begin position="1"/>
        <end position="38"/>
    </location>
</feature>
<dbReference type="Pfam" id="PF00041">
    <property type="entry name" value="fn3"/>
    <property type="match status" value="3"/>
</dbReference>
<dbReference type="CDD" id="cd00063">
    <property type="entry name" value="FN3"/>
    <property type="match status" value="3"/>
</dbReference>
<feature type="domain" description="Fibronectin type-III" evidence="2">
    <location>
        <begin position="73"/>
        <end position="168"/>
    </location>
</feature>
<dbReference type="PROSITE" id="PS50853">
    <property type="entry name" value="FN3"/>
    <property type="match status" value="3"/>
</dbReference>
<dbReference type="PANTHER" id="PTHR46957:SF3">
    <property type="entry name" value="CYTOKINE RECEPTOR"/>
    <property type="match status" value="1"/>
</dbReference>
<feature type="non-terminal residue" evidence="3">
    <location>
        <position position="493"/>
    </location>
</feature>
<sequence>EFQKYQISVSAGSGAGAAGGKRLPPVVRSREEPTSCSFEGLEPGAHYAVAVKTMSGKVTSWPATTEVTLKPLAVRELRWERSTAAGEEGRLRVWWTPPDGSTQDEYEVSYHEEGEGGADDGSTLTTPTSDVTLDALLPGVEYTITVSAVSRGVKGEGVSVMAATRPLAPVLRASQAEPPPRSDSGDDSERRSLLLTFSSDVNSRQDLYHLRYRRYRPNNTDDEPFKTLETNETSVALEDLYPGAVYELQLAAISHGLRSDTHSLLQPVHPLQFEDKSEEEGVAEVPADASVRNVSAAEGGGRAVLGALTPGWGYGVAVTAHAYNLTSDVFTMHTRTLPRPIRSLNATAVGARSVSLAWERPRGDFTDFELQYLAAPDHLETMATPAFRATLQDLHPYTLYTFTVEVCAKLFGKLSNGNVTAYTLVLGEEPRNDTPARLPSWRDVHRLPVWPPYQVTEPYYPFHSSAVEEFTIGSERCEGGGRAYCNGPLKPNT</sequence>
<gene>
    <name evidence="3" type="ORF">LSINAPIS_LOCUS1743</name>
</gene>
<dbReference type="InterPro" id="IPR036116">
    <property type="entry name" value="FN3_sf"/>
</dbReference>
<dbReference type="PANTHER" id="PTHR46957">
    <property type="entry name" value="CYTOKINE RECEPTOR"/>
    <property type="match status" value="1"/>
</dbReference>
<dbReference type="SMART" id="SM00060">
    <property type="entry name" value="FN3"/>
    <property type="match status" value="3"/>
</dbReference>
<feature type="domain" description="Fibronectin type-III" evidence="2">
    <location>
        <begin position="340"/>
        <end position="426"/>
    </location>
</feature>
<dbReference type="AlphaFoldDB" id="A0A5E4PQP3"/>
<dbReference type="SUPFAM" id="SSF49265">
    <property type="entry name" value="Fibronectin type III"/>
    <property type="match status" value="2"/>
</dbReference>
<dbReference type="GO" id="GO:0016020">
    <property type="term" value="C:membrane"/>
    <property type="evidence" value="ECO:0007669"/>
    <property type="project" value="UniProtKB-SubCell"/>
</dbReference>
<name>A0A5E4PQP3_9NEOP</name>
<dbReference type="Proteomes" id="UP000324832">
    <property type="component" value="Unassembled WGS sequence"/>
</dbReference>
<reference evidence="3 4" key="1">
    <citation type="submission" date="2017-07" db="EMBL/GenBank/DDBJ databases">
        <authorList>
            <person name="Talla V."/>
            <person name="Backstrom N."/>
        </authorList>
    </citation>
    <scope>NUCLEOTIDE SEQUENCE [LARGE SCALE GENOMIC DNA]</scope>
</reference>
<keyword evidence="4" id="KW-1185">Reference proteome</keyword>
<feature type="non-terminal residue" evidence="3">
    <location>
        <position position="1"/>
    </location>
</feature>
<proteinExistence type="predicted"/>
<evidence type="ECO:0000256" key="1">
    <source>
        <dbReference type="SAM" id="MobiDB-lite"/>
    </source>
</evidence>